<comment type="function">
    <text evidence="1">SASP are bound to spore DNA. They are double-stranded DNA-binding proteins that cause DNA to change to an a-like conformation. They protect the DNA backbone from chemical and enzymatic cleavage and are thus involved in dormant spore's high resistance to UV light.</text>
</comment>
<dbReference type="GO" id="GO:0006265">
    <property type="term" value="P:DNA topological change"/>
    <property type="evidence" value="ECO:0007669"/>
    <property type="project" value="InterPro"/>
</dbReference>
<dbReference type="AlphaFoldDB" id="A0A1G9MFI5"/>
<proteinExistence type="predicted"/>
<gene>
    <name evidence="3" type="ORF">SAMN04515677_103201</name>
</gene>
<dbReference type="PANTHER" id="PTHR36107">
    <property type="entry name" value="SMALL, ACID-SOLUBLE SPORE PROTEIN A"/>
    <property type="match status" value="1"/>
</dbReference>
<reference evidence="3 4" key="1">
    <citation type="submission" date="2016-10" db="EMBL/GenBank/DDBJ databases">
        <authorList>
            <person name="de Groot N.N."/>
        </authorList>
    </citation>
    <scope>NUCLEOTIDE SEQUENCE [LARGE SCALE GENOMIC DNA]</scope>
    <source>
        <strain evidence="3 4">DSM 797</strain>
    </source>
</reference>
<dbReference type="GO" id="GO:0003690">
    <property type="term" value="F:double-stranded DNA binding"/>
    <property type="evidence" value="ECO:0007669"/>
    <property type="project" value="InterPro"/>
</dbReference>
<accession>A0A1G9MFI5</accession>
<dbReference type="InterPro" id="IPR050847">
    <property type="entry name" value="SASP_DNA-binding"/>
</dbReference>
<keyword evidence="2" id="KW-0749">Sporulation</keyword>
<dbReference type="Proteomes" id="UP000199068">
    <property type="component" value="Unassembled WGS sequence"/>
</dbReference>
<protein>
    <submittedName>
        <fullName evidence="3">Small, acid-soluble spore protein, alpha/beta type</fullName>
    </submittedName>
</protein>
<dbReference type="PANTHER" id="PTHR36107:SF1">
    <property type="entry name" value="SMALL, ACID-SOLUBLE SPORE PROTEIN A"/>
    <property type="match status" value="1"/>
</dbReference>
<dbReference type="InterPro" id="IPR038300">
    <property type="entry name" value="SASP_sf_alpha/beta"/>
</dbReference>
<evidence type="ECO:0000313" key="4">
    <source>
        <dbReference type="Proteomes" id="UP000199068"/>
    </source>
</evidence>
<dbReference type="Gene3D" id="6.10.10.80">
    <property type="entry name" value="Small, acid-soluble spore protein, alpha/beta type-like"/>
    <property type="match status" value="1"/>
</dbReference>
<organism evidence="3 4">
    <name type="scientific">Romboutsia lituseburensis DSM 797</name>
    <dbReference type="NCBI Taxonomy" id="1121325"/>
    <lineage>
        <taxon>Bacteria</taxon>
        <taxon>Bacillati</taxon>
        <taxon>Bacillota</taxon>
        <taxon>Clostridia</taxon>
        <taxon>Peptostreptococcales</taxon>
        <taxon>Peptostreptococcaceae</taxon>
        <taxon>Romboutsia</taxon>
    </lineage>
</organism>
<dbReference type="GO" id="GO:0030435">
    <property type="term" value="P:sporulation resulting in formation of a cellular spore"/>
    <property type="evidence" value="ECO:0007669"/>
    <property type="project" value="UniProtKB-KW"/>
</dbReference>
<evidence type="ECO:0000256" key="1">
    <source>
        <dbReference type="ARBA" id="ARBA00003863"/>
    </source>
</evidence>
<keyword evidence="4" id="KW-1185">Reference proteome</keyword>
<dbReference type="EMBL" id="FNGW01000003">
    <property type="protein sequence ID" value="SDL72894.1"/>
    <property type="molecule type" value="Genomic_DNA"/>
</dbReference>
<dbReference type="Pfam" id="PF00269">
    <property type="entry name" value="SASP"/>
    <property type="match status" value="1"/>
</dbReference>
<evidence type="ECO:0000313" key="3">
    <source>
        <dbReference type="EMBL" id="SDL72894.1"/>
    </source>
</evidence>
<dbReference type="RefSeq" id="WP_092724901.1">
    <property type="nucleotide sequence ID" value="NZ_FNGW01000003.1"/>
</dbReference>
<sequence length="72" mass="7880">MKKSINNQNAKEALNQMKLEISNELGVESNHNGASKSAYQNGVIGGKVGGQMSKRLVEMGEEILLSQYNNKK</sequence>
<evidence type="ECO:0000256" key="2">
    <source>
        <dbReference type="ARBA" id="ARBA00022969"/>
    </source>
</evidence>
<dbReference type="InterPro" id="IPR001448">
    <property type="entry name" value="SASP_alpha/beta-type"/>
</dbReference>
<name>A0A1G9MFI5_9FIRM</name>